<protein>
    <submittedName>
        <fullName evidence="2">DUF2510 domain-containing protein</fullName>
    </submittedName>
</protein>
<feature type="compositionally biased region" description="Low complexity" evidence="1">
    <location>
        <begin position="365"/>
        <end position="382"/>
    </location>
</feature>
<evidence type="ECO:0000313" key="3">
    <source>
        <dbReference type="Proteomes" id="UP000265768"/>
    </source>
</evidence>
<feature type="compositionally biased region" description="Basic and acidic residues" evidence="1">
    <location>
        <begin position="228"/>
        <end position="239"/>
    </location>
</feature>
<proteinExistence type="predicted"/>
<dbReference type="EMBL" id="QZEY01000017">
    <property type="protein sequence ID" value="RJL23985.1"/>
    <property type="molecule type" value="Genomic_DNA"/>
</dbReference>
<feature type="compositionally biased region" description="Low complexity" evidence="1">
    <location>
        <begin position="173"/>
        <end position="185"/>
    </location>
</feature>
<reference evidence="2 3" key="1">
    <citation type="submission" date="2018-09" db="EMBL/GenBank/DDBJ databases">
        <title>YIM 75507 draft genome.</title>
        <authorList>
            <person name="Tang S."/>
            <person name="Feng Y."/>
        </authorList>
    </citation>
    <scope>NUCLEOTIDE SEQUENCE [LARGE SCALE GENOMIC DNA]</scope>
    <source>
        <strain evidence="2 3">YIM 75507</strain>
    </source>
</reference>
<dbReference type="AlphaFoldDB" id="A0A3A4A5Z5"/>
<feature type="compositionally biased region" description="Low complexity" evidence="1">
    <location>
        <begin position="200"/>
        <end position="211"/>
    </location>
</feature>
<comment type="caution">
    <text evidence="2">The sequence shown here is derived from an EMBL/GenBank/DDBJ whole genome shotgun (WGS) entry which is preliminary data.</text>
</comment>
<evidence type="ECO:0000313" key="2">
    <source>
        <dbReference type="EMBL" id="RJL23985.1"/>
    </source>
</evidence>
<feature type="compositionally biased region" description="Low complexity" evidence="1">
    <location>
        <begin position="81"/>
        <end position="106"/>
    </location>
</feature>
<sequence length="382" mass="38059">MATTKPGWLPDPYTADTEEQLLRFFDGLRFTEHVYDPARQDPPDVAAAALAGFGAAPPAPPAPPPAARTDTRPSPAPPPAAGGSAAAMGTWGAAAPAAQAGQAAQAKGKDTGRTPPAAAAPASGWKTPEPRAADAETTASRSTGATPSATAPSATVPSATVPGTTVPSSIVPTGGATSAGAAAGGRWTSLPDAEPPPPQAAAEPAPAAHDWPPAEPPPERSPWSRAIPEPDRAAGHDPGEGAAETGEIIPLRDAPDISTPILVRARAALDRPPVKTSLVSLAAVVFVGASAVWPAAPVEQRTPPGCAALGTALDGYASAADPQQREGYRQALIPLVERAARDPAAATEVRQAAQNALPLLRGDHGAPSSGAAAPLAEACGRS</sequence>
<dbReference type="OrthoDB" id="5244233at2"/>
<feature type="region of interest" description="Disordered" evidence="1">
    <location>
        <begin position="361"/>
        <end position="382"/>
    </location>
</feature>
<dbReference type="Proteomes" id="UP000265768">
    <property type="component" value="Unassembled WGS sequence"/>
</dbReference>
<evidence type="ECO:0000256" key="1">
    <source>
        <dbReference type="SAM" id="MobiDB-lite"/>
    </source>
</evidence>
<organism evidence="2 3">
    <name type="scientific">Bailinhaonella thermotolerans</name>
    <dbReference type="NCBI Taxonomy" id="1070861"/>
    <lineage>
        <taxon>Bacteria</taxon>
        <taxon>Bacillati</taxon>
        <taxon>Actinomycetota</taxon>
        <taxon>Actinomycetes</taxon>
        <taxon>Streptosporangiales</taxon>
        <taxon>Streptosporangiaceae</taxon>
        <taxon>Bailinhaonella</taxon>
    </lineage>
</organism>
<feature type="region of interest" description="Disordered" evidence="1">
    <location>
        <begin position="35"/>
        <end position="249"/>
    </location>
</feature>
<gene>
    <name evidence="2" type="ORF">D5H75_31625</name>
</gene>
<feature type="compositionally biased region" description="Low complexity" evidence="1">
    <location>
        <begin position="137"/>
        <end position="162"/>
    </location>
</feature>
<dbReference type="RefSeq" id="WP_119930240.1">
    <property type="nucleotide sequence ID" value="NZ_QZEY01000017.1"/>
</dbReference>
<name>A0A3A4A5Z5_9ACTN</name>
<feature type="compositionally biased region" description="Pro residues" evidence="1">
    <location>
        <begin position="57"/>
        <end position="66"/>
    </location>
</feature>
<accession>A0A3A4A5Z5</accession>
<keyword evidence="3" id="KW-1185">Reference proteome</keyword>
<feature type="compositionally biased region" description="Low complexity" evidence="1">
    <location>
        <begin position="43"/>
        <end position="56"/>
    </location>
</feature>